<name>A0A078B3I9_STYLE</name>
<gene>
    <name evidence="1" type="primary">Contig3876.g4140</name>
    <name evidence="1" type="ORF">STYLEM_16910</name>
</gene>
<evidence type="ECO:0000313" key="2">
    <source>
        <dbReference type="Proteomes" id="UP000039865"/>
    </source>
</evidence>
<dbReference type="InParanoid" id="A0A078B3I9"/>
<protein>
    <submittedName>
        <fullName evidence="1">Uncharacterized protein</fullName>
    </submittedName>
</protein>
<evidence type="ECO:0000313" key="1">
    <source>
        <dbReference type="EMBL" id="CDW87797.1"/>
    </source>
</evidence>
<keyword evidence="2" id="KW-1185">Reference proteome</keyword>
<sequence>MQVHSGYYELDQKPTIMSMTQASIGSLIRKDQLSLPLINQETLEIQVNFKRDRIFVYAQNELKMFDIHLEKEFDSIRTDRYSTSRFHLHTDKRLIFFEGCQSKIKVFEISSNKFKLIQTILSCQLIKGFLAFSPKIFGYFDQNLILYKYDNESQIYTRIMISRIHPHDVHLSDYSQSLSNYYEPRDNRKFY</sequence>
<proteinExistence type="predicted"/>
<organism evidence="1 2">
    <name type="scientific">Stylonychia lemnae</name>
    <name type="common">Ciliate</name>
    <dbReference type="NCBI Taxonomy" id="5949"/>
    <lineage>
        <taxon>Eukaryota</taxon>
        <taxon>Sar</taxon>
        <taxon>Alveolata</taxon>
        <taxon>Ciliophora</taxon>
        <taxon>Intramacronucleata</taxon>
        <taxon>Spirotrichea</taxon>
        <taxon>Stichotrichia</taxon>
        <taxon>Sporadotrichida</taxon>
        <taxon>Oxytrichidae</taxon>
        <taxon>Stylonychinae</taxon>
        <taxon>Stylonychia</taxon>
    </lineage>
</organism>
<dbReference type="AlphaFoldDB" id="A0A078B3I9"/>
<reference evidence="1 2" key="1">
    <citation type="submission" date="2014-06" db="EMBL/GenBank/DDBJ databases">
        <authorList>
            <person name="Swart Estienne"/>
        </authorList>
    </citation>
    <scope>NUCLEOTIDE SEQUENCE [LARGE SCALE GENOMIC DNA]</scope>
    <source>
        <strain evidence="1 2">130c</strain>
    </source>
</reference>
<accession>A0A078B3I9</accession>
<dbReference type="EMBL" id="CCKQ01015947">
    <property type="protein sequence ID" value="CDW87797.1"/>
    <property type="molecule type" value="Genomic_DNA"/>
</dbReference>
<dbReference type="Proteomes" id="UP000039865">
    <property type="component" value="Unassembled WGS sequence"/>
</dbReference>